<protein>
    <submittedName>
        <fullName evidence="2">Uncharacterized protein LOC116412637 isoform X1</fullName>
    </submittedName>
</protein>
<evidence type="ECO:0000313" key="2">
    <source>
        <dbReference type="RefSeq" id="XP_052755033.1"/>
    </source>
</evidence>
<proteinExistence type="predicted"/>
<dbReference type="Proteomes" id="UP001652740">
    <property type="component" value="Unplaced"/>
</dbReference>
<reference evidence="2" key="1">
    <citation type="submission" date="2025-08" db="UniProtKB">
        <authorList>
            <consortium name="RefSeq"/>
        </authorList>
    </citation>
    <scope>IDENTIFICATION</scope>
    <source>
        <tissue evidence="2">Whole larvae</tissue>
    </source>
</reference>
<evidence type="ECO:0000313" key="1">
    <source>
        <dbReference type="Proteomes" id="UP001652740"/>
    </source>
</evidence>
<dbReference type="RefSeq" id="XP_052755033.1">
    <property type="nucleotide sequence ID" value="XM_052899073.1"/>
</dbReference>
<gene>
    <name evidence="2" type="primary">LOC116412637</name>
</gene>
<dbReference type="GeneID" id="116412637"/>
<keyword evidence="1" id="KW-1185">Reference proteome</keyword>
<name>A0ABM3MV62_GALME</name>
<accession>A0ABM3MV62</accession>
<organism evidence="1 2">
    <name type="scientific">Galleria mellonella</name>
    <name type="common">Greater wax moth</name>
    <dbReference type="NCBI Taxonomy" id="7137"/>
    <lineage>
        <taxon>Eukaryota</taxon>
        <taxon>Metazoa</taxon>
        <taxon>Ecdysozoa</taxon>
        <taxon>Arthropoda</taxon>
        <taxon>Hexapoda</taxon>
        <taxon>Insecta</taxon>
        <taxon>Pterygota</taxon>
        <taxon>Neoptera</taxon>
        <taxon>Endopterygota</taxon>
        <taxon>Lepidoptera</taxon>
        <taxon>Glossata</taxon>
        <taxon>Ditrysia</taxon>
        <taxon>Pyraloidea</taxon>
        <taxon>Pyralidae</taxon>
        <taxon>Galleriinae</taxon>
        <taxon>Galleria</taxon>
    </lineage>
</organism>
<sequence>MLNPFTTFRRAICLFTAVVVRCYGPDDLPLFLPVILHWLLSSIYLPIVQNKVCDILDNPLEREYFLCRRNLLKMQSNIISQRRHRMQMPSNDMFHFAIHRAIYSHNWNKLLYLLKKYPIWHHYRPAIGTMQDTINNYLRAMVILLMYHPTAKAKSLLEDYFHKACTCRTEVEKKAFMRVLLTLPEKFLFKIDPQTKRWINEDDYTAKEY</sequence>